<dbReference type="STRING" id="1267423.SAMN05216290_1475"/>
<dbReference type="PANTHER" id="PTHR23244:SF456">
    <property type="entry name" value="MULTIPLE EPIDERMAL GROWTH FACTOR-LIKE DOMAINS PROTEIN 8"/>
    <property type="match status" value="1"/>
</dbReference>
<gene>
    <name evidence="7" type="ORF">SAMN05216290_1475</name>
</gene>
<feature type="domain" description="MBG" evidence="5">
    <location>
        <begin position="1032"/>
        <end position="1102"/>
    </location>
</feature>
<keyword evidence="8" id="KW-1185">Reference proteome</keyword>
<proteinExistence type="predicted"/>
<feature type="domain" description="MBG" evidence="5">
    <location>
        <begin position="956"/>
        <end position="1025"/>
    </location>
</feature>
<evidence type="ECO:0000259" key="5">
    <source>
        <dbReference type="Pfam" id="PF18676"/>
    </source>
</evidence>
<dbReference type="SUPFAM" id="SSF117281">
    <property type="entry name" value="Kelch motif"/>
    <property type="match status" value="1"/>
</dbReference>
<dbReference type="InterPro" id="IPR011043">
    <property type="entry name" value="Gal_Oxase/kelch_b-propeller"/>
</dbReference>
<evidence type="ECO:0000256" key="2">
    <source>
        <dbReference type="ARBA" id="ARBA00022490"/>
    </source>
</evidence>
<dbReference type="Pfam" id="PF18676">
    <property type="entry name" value="MBG_2"/>
    <property type="match status" value="3"/>
</dbReference>
<dbReference type="Gene3D" id="3.30.160.710">
    <property type="match status" value="1"/>
</dbReference>
<dbReference type="InterPro" id="IPR013783">
    <property type="entry name" value="Ig-like_fold"/>
</dbReference>
<evidence type="ECO:0000259" key="4">
    <source>
        <dbReference type="Pfam" id="PF15780"/>
    </source>
</evidence>
<keyword evidence="3" id="KW-0732">Signal</keyword>
<dbReference type="SUPFAM" id="SSF50965">
    <property type="entry name" value="Galactose oxidase, central domain"/>
    <property type="match status" value="1"/>
</dbReference>
<protein>
    <submittedName>
        <fullName evidence="7">Por secretion system C-terminal sorting domain-containing protein</fullName>
    </submittedName>
</protein>
<evidence type="ECO:0000313" key="7">
    <source>
        <dbReference type="EMBL" id="SEW05238.1"/>
    </source>
</evidence>
<dbReference type="InterPro" id="IPR015915">
    <property type="entry name" value="Kelch-typ_b-propeller"/>
</dbReference>
<dbReference type="GeneID" id="99986201"/>
<dbReference type="GO" id="GO:0005737">
    <property type="term" value="C:cytoplasm"/>
    <property type="evidence" value="ECO:0007669"/>
    <property type="project" value="UniProtKB-SubCell"/>
</dbReference>
<dbReference type="InterPro" id="IPR031549">
    <property type="entry name" value="ASH"/>
</dbReference>
<reference evidence="8" key="1">
    <citation type="submission" date="2016-10" db="EMBL/GenBank/DDBJ databases">
        <authorList>
            <person name="Varghese N."/>
            <person name="Submissions S."/>
        </authorList>
    </citation>
    <scope>NUCLEOTIDE SEQUENCE [LARGE SCALE GENOMIC DNA]</scope>
    <source>
        <strain evidence="8">CGMCC 1.12402</strain>
    </source>
</reference>
<dbReference type="Proteomes" id="UP000199437">
    <property type="component" value="Unassembled WGS sequence"/>
</dbReference>
<dbReference type="EMBL" id="FOIR01000001">
    <property type="protein sequence ID" value="SEW05238.1"/>
    <property type="molecule type" value="Genomic_DNA"/>
</dbReference>
<evidence type="ECO:0000259" key="6">
    <source>
        <dbReference type="Pfam" id="PF18962"/>
    </source>
</evidence>
<accession>A0A1I0NUF7</accession>
<evidence type="ECO:0000256" key="3">
    <source>
        <dbReference type="SAM" id="SignalP"/>
    </source>
</evidence>
<feature type="chain" id="PRO_5011611822" evidence="3">
    <location>
        <begin position="24"/>
        <end position="1375"/>
    </location>
</feature>
<feature type="domain" description="Secretion system C-terminal sorting" evidence="6">
    <location>
        <begin position="1300"/>
        <end position="1373"/>
    </location>
</feature>
<dbReference type="OrthoDB" id="103335at2"/>
<feature type="domain" description="Abnormal spindle-like microcephaly-associated protein ASH" evidence="4">
    <location>
        <begin position="1193"/>
        <end position="1272"/>
    </location>
</feature>
<dbReference type="Pfam" id="PF18962">
    <property type="entry name" value="Por_Secre_tail"/>
    <property type="match status" value="1"/>
</dbReference>
<feature type="domain" description="MBG" evidence="5">
    <location>
        <begin position="1109"/>
        <end position="1184"/>
    </location>
</feature>
<dbReference type="NCBIfam" id="NF012200">
    <property type="entry name" value="choice_anch_D"/>
    <property type="match status" value="1"/>
</dbReference>
<organism evidence="7 8">
    <name type="scientific">Roseivirga pacifica</name>
    <dbReference type="NCBI Taxonomy" id="1267423"/>
    <lineage>
        <taxon>Bacteria</taxon>
        <taxon>Pseudomonadati</taxon>
        <taxon>Bacteroidota</taxon>
        <taxon>Cytophagia</taxon>
        <taxon>Cytophagales</taxon>
        <taxon>Roseivirgaceae</taxon>
        <taxon>Roseivirga</taxon>
    </lineage>
</organism>
<dbReference type="Gene3D" id="2.120.10.80">
    <property type="entry name" value="Kelch-type beta propeller"/>
    <property type="match status" value="6"/>
</dbReference>
<dbReference type="Pfam" id="PF15780">
    <property type="entry name" value="ASH"/>
    <property type="match status" value="1"/>
</dbReference>
<keyword evidence="2" id="KW-0963">Cytoplasm</keyword>
<dbReference type="RefSeq" id="WP_090257859.1">
    <property type="nucleotide sequence ID" value="NZ_FOIR01000001.1"/>
</dbReference>
<feature type="signal peptide" evidence="3">
    <location>
        <begin position="1"/>
        <end position="23"/>
    </location>
</feature>
<evidence type="ECO:0000256" key="1">
    <source>
        <dbReference type="ARBA" id="ARBA00004496"/>
    </source>
</evidence>
<dbReference type="PANTHER" id="PTHR23244">
    <property type="entry name" value="KELCH REPEAT DOMAIN"/>
    <property type="match status" value="1"/>
</dbReference>
<sequence>MFKHRQLLLVITTFFCLSSISNAQKWAFHSGSNYDNSNPPIYGEMGVSNELNSPGDRFGFATWTDSQGNNYLFGGRGKDSDGTIGFRNDLWRYDGQTWTWISGDSTLDSGGDHGALGVAEPDNIPSGRVDAVSWTDADGNFWLFGGQGKNSAGVTGEWNDLWKFDGQNWTWVKGSNNIHSLGQFGTEGVADADNVPSARRGASIVQVSNGEVLLFGGEGRDGSGNGGYLNDLWRWNGTAWTWLDGSNIASNFGVYGIQGQANVSNVPGARYGATFWVDSQDNFYIYGGFGFAENSGFSYLNDLWKWDGSNWTWVNGLKDGSQTGIYGDIGQESTINMPGSRAGAIGWTDANDNLYLFSGFGFDKDRGPIRLNDLWKWDGAIWQWISGSDVGDGKGSFGIKDTPQESNSPDARFGSGIWLNGEVVNLYGGDGCQADFWQWDGTNWIWKSGQPSVEKEGNYGTIGIANASNHPGIRMGAVTWEVNGDLYLFGGQGRGDGNSEVFLNDLWKYDGSNWTWLSGTSTSDDLGNYGEKGVAAESNLPRSRSLASSWKTSNGDLYLYGGFTRDGESFVSLNDLWKWDGQNWTWLSGDKTSNQLADYGEKGVAAPSNDPGSRYGAVQWKDNSGNLFLFGGLVAFESGGVGEMADLWKWDGQNWTWVDGPSSFFEQQYGIYGEKGVTSESSIPGPRYYATVFQSAQNEVYLFGGYGYDADGEFSYLNDLWKWDGANWTWLAGSTNGEAVGNYGEKGVPDTKNAPSARQLAAGWVTNSGNLYVFGGNGLDARGGQGLLNDLWRWDGEAWTWLKGADTIDSVGILGERGVQAPENEPSARVGASSWIGSNGTFYLFGGIGKDQNGRSNELNDLWKIEKEQQGLSYNNIADIANKVYGDQPFEVIVTASSGEVVQLSSSDPNIVSFDGSTATINGAGQADIIAIEDRADFYQSIQGATLMSVGKADIAISAEEQSKIYGENDPELTWFVSEGRLVGADDLSGNLLRAEGESAGAYAIEQGSLTAGVNYNLTFKGADLSIFVREITVKIDDLTKNYGEQDPELTFTITDGSLAFDDQFEGELSRDPGENVGEYEIDDNTLRLSENYTLFFSTGILSIEPAVLTVTADDAIINKGDDIPALTIQYEGFVNGEDVSVLSQAPEVNTSATATSDRGTYAIEVTGGEADNYEFANINGTLTITGPVYSLPSTIAFNNVVIGDTQSEEVTIENMGDGALNVTGIALPAGYSVDQAAFDVNAGSNGAFTVTFTPTVEQVYSGDITITSNNGEESIAISGEGKVVAAIDDDQLDIAEVRVYPNPSNEWLSIDLTDSPANKANLSLIDTQGSISWQLTEETEKQVSVNVSSFSSGMYLLIVATEKGTVIKKVMVKH</sequence>
<dbReference type="Gene3D" id="2.60.40.10">
    <property type="entry name" value="Immunoglobulins"/>
    <property type="match status" value="1"/>
</dbReference>
<comment type="subcellular location">
    <subcellularLocation>
        <location evidence="1">Cytoplasm</location>
    </subcellularLocation>
</comment>
<dbReference type="NCBIfam" id="TIGR04183">
    <property type="entry name" value="Por_Secre_tail"/>
    <property type="match status" value="1"/>
</dbReference>
<dbReference type="InterPro" id="IPR041286">
    <property type="entry name" value="MBG_2"/>
</dbReference>
<name>A0A1I0NUF7_9BACT</name>
<evidence type="ECO:0000313" key="8">
    <source>
        <dbReference type="Proteomes" id="UP000199437"/>
    </source>
</evidence>
<dbReference type="InterPro" id="IPR026444">
    <property type="entry name" value="Secre_tail"/>
</dbReference>